<dbReference type="Proteomes" id="UP000679373">
    <property type="component" value="Chromosome"/>
</dbReference>
<dbReference type="GeneID" id="66343809"/>
<sequence>MAVTKVMNSATLSIEVQKGTDKAGDPIYSKKSFSNVRINADAQNVYEVAEAIKLVLDASTRDSFITESSSLINA</sequence>
<dbReference type="RefSeq" id="WP_077868283.1">
    <property type="nucleotide sequence ID" value="NZ_BKAK01000008.1"/>
</dbReference>
<dbReference type="AlphaFoldDB" id="A0AB74VI28"/>
<evidence type="ECO:0000259" key="1">
    <source>
        <dbReference type="Pfam" id="PF07872"/>
    </source>
</evidence>
<protein>
    <submittedName>
        <fullName evidence="2">DUF1659 domain-containing protein</fullName>
    </submittedName>
</protein>
<feature type="domain" description="DUF1659" evidence="1">
    <location>
        <begin position="2"/>
        <end position="73"/>
    </location>
</feature>
<gene>
    <name evidence="2" type="ORF">KEC93_04760</name>
</gene>
<dbReference type="InterPro" id="IPR012454">
    <property type="entry name" value="DUF1659"/>
</dbReference>
<organism evidence="2 3">
    <name type="scientific">Clostridium beijerinckii</name>
    <name type="common">Clostridium MP</name>
    <dbReference type="NCBI Taxonomy" id="1520"/>
    <lineage>
        <taxon>Bacteria</taxon>
        <taxon>Bacillati</taxon>
        <taxon>Bacillota</taxon>
        <taxon>Clostridia</taxon>
        <taxon>Eubacteriales</taxon>
        <taxon>Clostridiaceae</taxon>
        <taxon>Clostridium</taxon>
    </lineage>
</organism>
<accession>A0AB74VI28</accession>
<dbReference type="EMBL" id="CP073653">
    <property type="protein sequence ID" value="QUN36136.1"/>
    <property type="molecule type" value="Genomic_DNA"/>
</dbReference>
<name>A0AB74VI28_CLOBE</name>
<reference evidence="2" key="1">
    <citation type="submission" date="2021-04" db="EMBL/GenBank/DDBJ databases">
        <title>Complete genome sequence of the type strain Clostridium beijerinckii NRRL B-598.</title>
        <authorList>
            <person name="Sedlar K."/>
            <person name="Branska B."/>
            <person name="Bezdicek M."/>
            <person name="Nykrynova M."/>
            <person name="Lengerova M."/>
            <person name="Skutkova H."/>
            <person name="Patakova P."/>
        </authorList>
    </citation>
    <scope>NUCLEOTIDE SEQUENCE</scope>
    <source>
        <strain evidence="2">DSM 791</strain>
    </source>
</reference>
<proteinExistence type="predicted"/>
<evidence type="ECO:0000313" key="3">
    <source>
        <dbReference type="Proteomes" id="UP000679373"/>
    </source>
</evidence>
<keyword evidence="3" id="KW-1185">Reference proteome</keyword>
<dbReference type="Pfam" id="PF07872">
    <property type="entry name" value="DUF1659"/>
    <property type="match status" value="1"/>
</dbReference>
<evidence type="ECO:0000313" key="2">
    <source>
        <dbReference type="EMBL" id="QUN36136.1"/>
    </source>
</evidence>